<evidence type="ECO:0000256" key="1">
    <source>
        <dbReference type="ARBA" id="ARBA00002633"/>
    </source>
</evidence>
<dbReference type="Gene3D" id="3.30.70.1730">
    <property type="match status" value="1"/>
</dbReference>
<evidence type="ECO:0000256" key="5">
    <source>
        <dbReference type="ARBA" id="ARBA00035202"/>
    </source>
</evidence>
<dbReference type="OrthoDB" id="1523686at2"/>
<comment type="subunit">
    <text evidence="6">Part of the ribosomal stalk of the 50S ribosomal subunit. The N-terminus interacts with L11 and the large rRNA to form the base of the stalk. The C-terminus forms an elongated spine to which L12 dimers bind in a sequential fashion forming a multimeric L10(L12)X complex.</text>
</comment>
<dbReference type="PANTHER" id="PTHR11560">
    <property type="entry name" value="39S RIBOSOMAL PROTEIN L10, MITOCHONDRIAL"/>
    <property type="match status" value="1"/>
</dbReference>
<evidence type="ECO:0000256" key="2">
    <source>
        <dbReference type="ARBA" id="ARBA00008889"/>
    </source>
</evidence>
<dbReference type="Proteomes" id="UP000238042">
    <property type="component" value="Unassembled WGS sequence"/>
</dbReference>
<dbReference type="AlphaFoldDB" id="A0A2S8AG08"/>
<evidence type="ECO:0000256" key="3">
    <source>
        <dbReference type="ARBA" id="ARBA00022980"/>
    </source>
</evidence>
<dbReference type="HAMAP" id="MF_00362">
    <property type="entry name" value="Ribosomal_uL10"/>
    <property type="match status" value="1"/>
</dbReference>
<dbReference type="CDD" id="cd05797">
    <property type="entry name" value="Ribosomal_L10"/>
    <property type="match status" value="1"/>
</dbReference>
<comment type="function">
    <text evidence="1 6">Forms part of the ribosomal stalk, playing a central role in the interaction of the ribosome with GTP-bound translation factors.</text>
</comment>
<dbReference type="Gene3D" id="6.10.250.290">
    <property type="match status" value="1"/>
</dbReference>
<dbReference type="InterPro" id="IPR047865">
    <property type="entry name" value="Ribosomal_uL10_bac_type"/>
</dbReference>
<reference evidence="7 8" key="1">
    <citation type="submission" date="2018-02" db="EMBL/GenBank/DDBJ databases">
        <title>Genome sequences of Apibacter spp., gut symbionts of Asian honey bees.</title>
        <authorList>
            <person name="Kwong W.K."/>
            <person name="Steele M.I."/>
            <person name="Moran N.A."/>
        </authorList>
    </citation>
    <scope>NUCLEOTIDE SEQUENCE [LARGE SCALE GENOMIC DNA]</scope>
    <source>
        <strain evidence="8">wkB301</strain>
    </source>
</reference>
<evidence type="ECO:0000313" key="8">
    <source>
        <dbReference type="Proteomes" id="UP000238042"/>
    </source>
</evidence>
<sequence>MTKQEKAQVIEELQEVLKGTNVLYIADTDGLNAQQTSDLRRACFKESISMKVVKNTLLKKAMENVEDKDFSGLFESLKGNSTIFISEKGNAPAKLIQIIRKKSDKPLLKAAWVDSAVFLGDSQLDILSNLKSKEELVGEIIGLLQSPIKNVVSALKSSGNTIAGLVKTLSEKAK</sequence>
<evidence type="ECO:0000256" key="4">
    <source>
        <dbReference type="ARBA" id="ARBA00023274"/>
    </source>
</evidence>
<keyword evidence="6" id="KW-0694">RNA-binding</keyword>
<accession>A0A2S8AG08</accession>
<dbReference type="InterPro" id="IPR001790">
    <property type="entry name" value="Ribosomal_uL10"/>
</dbReference>
<keyword evidence="6" id="KW-0699">rRNA-binding</keyword>
<organism evidence="7 8">
    <name type="scientific">Apibacter adventoris</name>
    <dbReference type="NCBI Taxonomy" id="1679466"/>
    <lineage>
        <taxon>Bacteria</taxon>
        <taxon>Pseudomonadati</taxon>
        <taxon>Bacteroidota</taxon>
        <taxon>Flavobacteriia</taxon>
        <taxon>Flavobacteriales</taxon>
        <taxon>Weeksellaceae</taxon>
        <taxon>Apibacter</taxon>
    </lineage>
</organism>
<dbReference type="RefSeq" id="WP_105193787.1">
    <property type="nucleotide sequence ID" value="NZ_PSZM01000001.1"/>
</dbReference>
<comment type="caution">
    <text evidence="7">The sequence shown here is derived from an EMBL/GenBank/DDBJ whole genome shotgun (WGS) entry which is preliminary data.</text>
</comment>
<keyword evidence="8" id="KW-1185">Reference proteome</keyword>
<proteinExistence type="inferred from homology"/>
<evidence type="ECO:0000313" key="7">
    <source>
        <dbReference type="EMBL" id="PQL95279.1"/>
    </source>
</evidence>
<gene>
    <name evidence="6" type="primary">rplJ</name>
    <name evidence="7" type="ORF">C4S77_00325</name>
</gene>
<keyword evidence="3 6" id="KW-0689">Ribosomal protein</keyword>
<dbReference type="GO" id="GO:1990904">
    <property type="term" value="C:ribonucleoprotein complex"/>
    <property type="evidence" value="ECO:0007669"/>
    <property type="project" value="UniProtKB-KW"/>
</dbReference>
<dbReference type="EMBL" id="PSZM01000001">
    <property type="protein sequence ID" value="PQL95279.1"/>
    <property type="molecule type" value="Genomic_DNA"/>
</dbReference>
<dbReference type="SUPFAM" id="SSF160369">
    <property type="entry name" value="Ribosomal protein L10-like"/>
    <property type="match status" value="1"/>
</dbReference>
<name>A0A2S8AG08_9FLAO</name>
<dbReference type="GO" id="GO:0005840">
    <property type="term" value="C:ribosome"/>
    <property type="evidence" value="ECO:0007669"/>
    <property type="project" value="UniProtKB-KW"/>
</dbReference>
<dbReference type="NCBIfam" id="NF000955">
    <property type="entry name" value="PRK00099.1-1"/>
    <property type="match status" value="1"/>
</dbReference>
<dbReference type="InterPro" id="IPR043141">
    <property type="entry name" value="Ribosomal_uL10-like_sf"/>
</dbReference>
<dbReference type="InterPro" id="IPR022973">
    <property type="entry name" value="Ribosomal_uL10_bac"/>
</dbReference>
<protein>
    <recommendedName>
        <fullName evidence="5 6">Large ribosomal subunit protein uL10</fullName>
    </recommendedName>
</protein>
<keyword evidence="4 6" id="KW-0687">Ribonucleoprotein</keyword>
<comment type="similarity">
    <text evidence="2 6">Belongs to the universal ribosomal protein uL10 family.</text>
</comment>
<dbReference type="GO" id="GO:0070180">
    <property type="term" value="F:large ribosomal subunit rRNA binding"/>
    <property type="evidence" value="ECO:0007669"/>
    <property type="project" value="UniProtKB-UniRule"/>
</dbReference>
<dbReference type="Pfam" id="PF00466">
    <property type="entry name" value="Ribosomal_L10"/>
    <property type="match status" value="1"/>
</dbReference>
<evidence type="ECO:0000256" key="6">
    <source>
        <dbReference type="HAMAP-Rule" id="MF_00362"/>
    </source>
</evidence>
<dbReference type="GO" id="GO:0006412">
    <property type="term" value="P:translation"/>
    <property type="evidence" value="ECO:0007669"/>
    <property type="project" value="UniProtKB-UniRule"/>
</dbReference>